<name>A0A1A7ZH36_NOTFU</name>
<evidence type="ECO:0000313" key="1">
    <source>
        <dbReference type="EMBL" id="SBP41626.1"/>
    </source>
</evidence>
<dbReference type="EMBL" id="HADY01003141">
    <property type="protein sequence ID" value="SBP41626.1"/>
    <property type="molecule type" value="Transcribed_RNA"/>
</dbReference>
<organism evidence="1">
    <name type="scientific">Nothobranchius furzeri</name>
    <name type="common">Turquoise killifish</name>
    <dbReference type="NCBI Taxonomy" id="105023"/>
    <lineage>
        <taxon>Eukaryota</taxon>
        <taxon>Metazoa</taxon>
        <taxon>Chordata</taxon>
        <taxon>Craniata</taxon>
        <taxon>Vertebrata</taxon>
        <taxon>Euteleostomi</taxon>
        <taxon>Actinopterygii</taxon>
        <taxon>Neopterygii</taxon>
        <taxon>Teleostei</taxon>
        <taxon>Neoteleostei</taxon>
        <taxon>Acanthomorphata</taxon>
        <taxon>Ovalentaria</taxon>
        <taxon>Atherinomorphae</taxon>
        <taxon>Cyprinodontiformes</taxon>
        <taxon>Nothobranchiidae</taxon>
        <taxon>Nothobranchius</taxon>
    </lineage>
</organism>
<reference evidence="1" key="1">
    <citation type="submission" date="2016-05" db="EMBL/GenBank/DDBJ databases">
        <authorList>
            <person name="Lavstsen T."/>
            <person name="Jespersen J.S."/>
        </authorList>
    </citation>
    <scope>NUCLEOTIDE SEQUENCE</scope>
    <source>
        <tissue evidence="1">Brain</tissue>
    </source>
</reference>
<protein>
    <submittedName>
        <fullName evidence="1">Uncharacterized protein</fullName>
    </submittedName>
</protein>
<proteinExistence type="predicted"/>
<dbReference type="AlphaFoldDB" id="A0A1A7ZH36"/>
<accession>A0A1A7ZH36</accession>
<feature type="non-terminal residue" evidence="1">
    <location>
        <position position="75"/>
    </location>
</feature>
<feature type="non-terminal residue" evidence="1">
    <location>
        <position position="1"/>
    </location>
</feature>
<sequence>TSGSCVLSGTTACGRSRCVAVRSLGRSPGFVFPLISSLALLVTIAEHHGEAYLKTLLMGQAHPHTPVTPSLNKSW</sequence>
<gene>
    <name evidence="1" type="primary">Nfu_g_1_011533</name>
</gene>
<reference evidence="1" key="2">
    <citation type="submission" date="2016-06" db="EMBL/GenBank/DDBJ databases">
        <title>The genome of a short-lived fish provides insights into sex chromosome evolution and the genetic control of aging.</title>
        <authorList>
            <person name="Reichwald K."/>
            <person name="Felder M."/>
            <person name="Petzold A."/>
            <person name="Koch P."/>
            <person name="Groth M."/>
            <person name="Platzer M."/>
        </authorList>
    </citation>
    <scope>NUCLEOTIDE SEQUENCE</scope>
    <source>
        <tissue evidence="1">Brain</tissue>
    </source>
</reference>